<organism evidence="4 5">
    <name type="scientific">Streptodolium elevatio</name>
    <dbReference type="NCBI Taxonomy" id="3157996"/>
    <lineage>
        <taxon>Bacteria</taxon>
        <taxon>Bacillati</taxon>
        <taxon>Actinomycetota</taxon>
        <taxon>Actinomycetes</taxon>
        <taxon>Kitasatosporales</taxon>
        <taxon>Streptomycetaceae</taxon>
        <taxon>Streptodolium</taxon>
    </lineage>
</organism>
<gene>
    <name evidence="4" type="ORF">AB0C36_22410</name>
</gene>
<sequence length="482" mass="51585">MLERWTADRVLALAPDAASQKAGSKLAAPGPWSGLGAGEIPVPEPGQGHDDQRENREDDREEGREDGRGATGEVTAKRGVWGLCKGSGATAYRTAVDLDGPAWSCTCPSRKLPCKHALGLLLLWSAGGIAEDAAAAPDWVESWLTNRQGREKQRVERQAAGPIDPEAVRRRAEERAARVAGGVDKLGQWLSDQVRQGLAGADRAGYAPWEAMAASMVDAQAQGLAGRLRRAGTRPGSGEGWPGRLLEDYAVMWLVLRAHDRLDTLEPPLAASLKSLIGWQVDAQELVRRSAEQGTSVRDHWTVLGSRDNDEEKLTVRQIWLRGEQSGRTALVLAYGAGGQAPALALPVGERFEADLVFHDAAAPLRAHVAERHGPPEPAGEPAGCDAETAALAYAEALHSEPWLETWPVVLADVAAVPDSLGWRIAGGDGFWLPVDRSRAREESLWRLAAMSGGAGMTVFGEYGARGFAPVTGWHEGRAVPL</sequence>
<feature type="domain" description="SWIM-type" evidence="3">
    <location>
        <begin position="92"/>
        <end position="125"/>
    </location>
</feature>
<comment type="caution">
    <text evidence="4">The sequence shown here is derived from an EMBL/GenBank/DDBJ whole genome shotgun (WGS) entry which is preliminary data.</text>
</comment>
<dbReference type="PROSITE" id="PS50966">
    <property type="entry name" value="ZF_SWIM"/>
    <property type="match status" value="1"/>
</dbReference>
<evidence type="ECO:0000313" key="5">
    <source>
        <dbReference type="Proteomes" id="UP001551482"/>
    </source>
</evidence>
<feature type="region of interest" description="Disordered" evidence="2">
    <location>
        <begin position="15"/>
        <end position="74"/>
    </location>
</feature>
<evidence type="ECO:0000256" key="2">
    <source>
        <dbReference type="SAM" id="MobiDB-lite"/>
    </source>
</evidence>
<name>A0ABV3DM07_9ACTN</name>
<evidence type="ECO:0000259" key="3">
    <source>
        <dbReference type="PROSITE" id="PS50966"/>
    </source>
</evidence>
<keyword evidence="5" id="KW-1185">Reference proteome</keyword>
<dbReference type="EMBL" id="JBEZFP010000059">
    <property type="protein sequence ID" value="MEU8136252.1"/>
    <property type="molecule type" value="Genomic_DNA"/>
</dbReference>
<protein>
    <submittedName>
        <fullName evidence="4">SWIM zinc finger family protein</fullName>
    </submittedName>
</protein>
<dbReference type="InterPro" id="IPR007527">
    <property type="entry name" value="Znf_SWIM"/>
</dbReference>
<evidence type="ECO:0000313" key="4">
    <source>
        <dbReference type="EMBL" id="MEU8136252.1"/>
    </source>
</evidence>
<accession>A0ABV3DM07</accession>
<reference evidence="4 5" key="1">
    <citation type="submission" date="2024-06" db="EMBL/GenBank/DDBJ databases">
        <title>The Natural Products Discovery Center: Release of the First 8490 Sequenced Strains for Exploring Actinobacteria Biosynthetic Diversity.</title>
        <authorList>
            <person name="Kalkreuter E."/>
            <person name="Kautsar S.A."/>
            <person name="Yang D."/>
            <person name="Bader C.D."/>
            <person name="Teijaro C.N."/>
            <person name="Fluegel L."/>
            <person name="Davis C.M."/>
            <person name="Simpson J.R."/>
            <person name="Lauterbach L."/>
            <person name="Steele A.D."/>
            <person name="Gui C."/>
            <person name="Meng S."/>
            <person name="Li G."/>
            <person name="Viehrig K."/>
            <person name="Ye F."/>
            <person name="Su P."/>
            <person name="Kiefer A.F."/>
            <person name="Nichols A."/>
            <person name="Cepeda A.J."/>
            <person name="Yan W."/>
            <person name="Fan B."/>
            <person name="Jiang Y."/>
            <person name="Adhikari A."/>
            <person name="Zheng C.-J."/>
            <person name="Schuster L."/>
            <person name="Cowan T.M."/>
            <person name="Smanski M.J."/>
            <person name="Chevrette M.G."/>
            <person name="De Carvalho L.P.S."/>
            <person name="Shen B."/>
        </authorList>
    </citation>
    <scope>NUCLEOTIDE SEQUENCE [LARGE SCALE GENOMIC DNA]</scope>
    <source>
        <strain evidence="4 5">NPDC048946</strain>
    </source>
</reference>
<keyword evidence="1" id="KW-0862">Zinc</keyword>
<proteinExistence type="predicted"/>
<dbReference type="RefSeq" id="WP_358356632.1">
    <property type="nucleotide sequence ID" value="NZ_JBEZFP010000059.1"/>
</dbReference>
<keyword evidence="1" id="KW-0863">Zinc-finger</keyword>
<keyword evidence="1" id="KW-0479">Metal-binding</keyword>
<feature type="compositionally biased region" description="Basic and acidic residues" evidence="2">
    <location>
        <begin position="47"/>
        <end position="68"/>
    </location>
</feature>
<evidence type="ECO:0000256" key="1">
    <source>
        <dbReference type="PROSITE-ProRule" id="PRU00325"/>
    </source>
</evidence>
<dbReference type="Proteomes" id="UP001551482">
    <property type="component" value="Unassembled WGS sequence"/>
</dbReference>
<dbReference type="Pfam" id="PF04434">
    <property type="entry name" value="SWIM"/>
    <property type="match status" value="1"/>
</dbReference>